<dbReference type="GeneID" id="104736364"/>
<name>A0ABM1QUN4_CAMSA</name>
<dbReference type="PROSITE" id="PS50829">
    <property type="entry name" value="GYF"/>
    <property type="match status" value="1"/>
</dbReference>
<accession>A0ABM1QUN4</accession>
<dbReference type="RefSeq" id="XP_019090472.1">
    <property type="nucleotide sequence ID" value="XM_019234927.1"/>
</dbReference>
<dbReference type="InterPro" id="IPR003169">
    <property type="entry name" value="GYF"/>
</dbReference>
<evidence type="ECO:0000313" key="2">
    <source>
        <dbReference type="Proteomes" id="UP000694864"/>
    </source>
</evidence>
<dbReference type="Proteomes" id="UP000694864">
    <property type="component" value="Chromosome 13"/>
</dbReference>
<dbReference type="PANTHER" id="PTHR46851">
    <property type="entry name" value="OS01G0884500 PROTEIN"/>
    <property type="match status" value="1"/>
</dbReference>
<keyword evidence="2" id="KW-1185">Reference proteome</keyword>
<dbReference type="InterPro" id="IPR045894">
    <property type="entry name" value="At5g08430-like"/>
</dbReference>
<proteinExistence type="predicted"/>
<protein>
    <submittedName>
        <fullName evidence="3">Uncharacterized protein At5g08430-like</fullName>
    </submittedName>
</protein>
<evidence type="ECO:0000259" key="1">
    <source>
        <dbReference type="PROSITE" id="PS50829"/>
    </source>
</evidence>
<dbReference type="Gene3D" id="3.30.1490.40">
    <property type="match status" value="1"/>
</dbReference>
<gene>
    <name evidence="3" type="primary">LOC104736364</name>
</gene>
<dbReference type="SMART" id="SM00444">
    <property type="entry name" value="GYF"/>
    <property type="match status" value="1"/>
</dbReference>
<dbReference type="SUPFAM" id="SSF55277">
    <property type="entry name" value="GYF domain"/>
    <property type="match status" value="1"/>
</dbReference>
<reference evidence="3" key="2">
    <citation type="submission" date="2025-08" db="UniProtKB">
        <authorList>
            <consortium name="RefSeq"/>
        </authorList>
    </citation>
    <scope>IDENTIFICATION</scope>
    <source>
        <tissue evidence="3">Leaf</tissue>
    </source>
</reference>
<dbReference type="Pfam" id="PF02213">
    <property type="entry name" value="GYF"/>
    <property type="match status" value="1"/>
</dbReference>
<reference evidence="2" key="1">
    <citation type="journal article" date="2014" name="Nat. Commun.">
        <title>The emerging biofuel crop Camelina sativa retains a highly undifferentiated hexaploid genome structure.</title>
        <authorList>
            <person name="Kagale S."/>
            <person name="Koh C."/>
            <person name="Nixon J."/>
            <person name="Bollina V."/>
            <person name="Clarke W.E."/>
            <person name="Tuteja R."/>
            <person name="Spillane C."/>
            <person name="Robinson S.J."/>
            <person name="Links M.G."/>
            <person name="Clarke C."/>
            <person name="Higgins E.E."/>
            <person name="Huebert T."/>
            <person name="Sharpe A.G."/>
            <person name="Parkin I.A."/>
        </authorList>
    </citation>
    <scope>NUCLEOTIDE SEQUENCE [LARGE SCALE GENOMIC DNA]</scope>
    <source>
        <strain evidence="2">cv. DH55</strain>
    </source>
</reference>
<evidence type="ECO:0000313" key="3">
    <source>
        <dbReference type="RefSeq" id="XP_019090472.1"/>
    </source>
</evidence>
<sequence>MNIKVTQHQSSILVIDLSNQPQAQSNPIEIIELSDDDDDDDDDKDNQAYQNYDPKKVMWFYEFPKGKTHGPFSLTKLKKWNEEEFFVEVPDFKVWRTGESAVLLTKLLRYIKT</sequence>
<dbReference type="PANTHER" id="PTHR46851:SF6">
    <property type="entry name" value="SWIB_MDM2, PLUS-3 AND GYF DOMAIN-CONTAINING PROTEIN"/>
    <property type="match status" value="1"/>
</dbReference>
<dbReference type="InterPro" id="IPR035445">
    <property type="entry name" value="GYF-like_dom_sf"/>
</dbReference>
<organism evidence="2 3">
    <name type="scientific">Camelina sativa</name>
    <name type="common">False flax</name>
    <name type="synonym">Myagrum sativum</name>
    <dbReference type="NCBI Taxonomy" id="90675"/>
    <lineage>
        <taxon>Eukaryota</taxon>
        <taxon>Viridiplantae</taxon>
        <taxon>Streptophyta</taxon>
        <taxon>Embryophyta</taxon>
        <taxon>Tracheophyta</taxon>
        <taxon>Spermatophyta</taxon>
        <taxon>Magnoliopsida</taxon>
        <taxon>eudicotyledons</taxon>
        <taxon>Gunneridae</taxon>
        <taxon>Pentapetalae</taxon>
        <taxon>rosids</taxon>
        <taxon>malvids</taxon>
        <taxon>Brassicales</taxon>
        <taxon>Brassicaceae</taxon>
        <taxon>Camelineae</taxon>
        <taxon>Camelina</taxon>
    </lineage>
</organism>
<feature type="domain" description="GYF" evidence="1">
    <location>
        <begin position="56"/>
        <end position="109"/>
    </location>
</feature>